<feature type="non-terminal residue" evidence="1">
    <location>
        <position position="83"/>
    </location>
</feature>
<sequence>MPIEDLSDEGLPKVPNLDLAQIKFLLTIKPNDVALKEKLLNEMKLNSMASFYSECVNDGQLSSDDKLLQTMRSVNEEKIKEFD</sequence>
<dbReference type="Proteomes" id="UP000681967">
    <property type="component" value="Unassembled WGS sequence"/>
</dbReference>
<dbReference type="EMBL" id="CAJOBH010271703">
    <property type="protein sequence ID" value="CAF5165283.1"/>
    <property type="molecule type" value="Genomic_DNA"/>
</dbReference>
<proteinExistence type="predicted"/>
<name>A0A8S3GMD1_9BILA</name>
<protein>
    <submittedName>
        <fullName evidence="1">Uncharacterized protein</fullName>
    </submittedName>
</protein>
<accession>A0A8S3GMD1</accession>
<organism evidence="1 2">
    <name type="scientific">Rotaria magnacalcarata</name>
    <dbReference type="NCBI Taxonomy" id="392030"/>
    <lineage>
        <taxon>Eukaryota</taxon>
        <taxon>Metazoa</taxon>
        <taxon>Spiralia</taxon>
        <taxon>Gnathifera</taxon>
        <taxon>Rotifera</taxon>
        <taxon>Eurotatoria</taxon>
        <taxon>Bdelloidea</taxon>
        <taxon>Philodinida</taxon>
        <taxon>Philodinidae</taxon>
        <taxon>Rotaria</taxon>
    </lineage>
</organism>
<gene>
    <name evidence="1" type="ORF">BYL167_LOCUS75748</name>
</gene>
<dbReference type="AlphaFoldDB" id="A0A8S3GMD1"/>
<reference evidence="1" key="1">
    <citation type="submission" date="2021-02" db="EMBL/GenBank/DDBJ databases">
        <authorList>
            <person name="Nowell W R."/>
        </authorList>
    </citation>
    <scope>NUCLEOTIDE SEQUENCE</scope>
</reference>
<evidence type="ECO:0000313" key="1">
    <source>
        <dbReference type="EMBL" id="CAF5165283.1"/>
    </source>
</evidence>
<evidence type="ECO:0000313" key="2">
    <source>
        <dbReference type="Proteomes" id="UP000681967"/>
    </source>
</evidence>
<comment type="caution">
    <text evidence="1">The sequence shown here is derived from an EMBL/GenBank/DDBJ whole genome shotgun (WGS) entry which is preliminary data.</text>
</comment>